<dbReference type="Proteomes" id="UP000216021">
    <property type="component" value="Unassembled WGS sequence"/>
</dbReference>
<dbReference type="Pfam" id="PF04480">
    <property type="entry name" value="DUF559"/>
    <property type="match status" value="1"/>
</dbReference>
<name>A0A1S8CQL0_9GAMM</name>
<dbReference type="InterPro" id="IPR047216">
    <property type="entry name" value="Endonuclease_DUF559_bact"/>
</dbReference>
<accession>A0A1S8CQL0</accession>
<dbReference type="RefSeq" id="WP_076941210.1">
    <property type="nucleotide sequence ID" value="NZ_MOXD01000002.1"/>
</dbReference>
<dbReference type="SUPFAM" id="SSF52980">
    <property type="entry name" value="Restriction endonuclease-like"/>
    <property type="match status" value="1"/>
</dbReference>
<dbReference type="Gene3D" id="3.40.960.10">
    <property type="entry name" value="VSR Endonuclease"/>
    <property type="match status" value="1"/>
</dbReference>
<comment type="caution">
    <text evidence="2">The sequence shown here is derived from an EMBL/GenBank/DDBJ whole genome shotgun (WGS) entry which is preliminary data.</text>
</comment>
<feature type="domain" description="DUF559" evidence="1">
    <location>
        <begin position="8"/>
        <end position="112"/>
    </location>
</feature>
<keyword evidence="3" id="KW-1185">Reference proteome</keyword>
<gene>
    <name evidence="2" type="ORF">BMI79_05800</name>
</gene>
<dbReference type="InterPro" id="IPR011335">
    <property type="entry name" value="Restrct_endonuc-II-like"/>
</dbReference>
<dbReference type="EMBL" id="MOXD01000002">
    <property type="protein sequence ID" value="OMQ25814.1"/>
    <property type="molecule type" value="Genomic_DNA"/>
</dbReference>
<evidence type="ECO:0000259" key="1">
    <source>
        <dbReference type="Pfam" id="PF04480"/>
    </source>
</evidence>
<dbReference type="STRING" id="2034155.BMI79_05800"/>
<reference evidence="2 3" key="1">
    <citation type="submission" date="2016-11" db="EMBL/GenBank/DDBJ databases">
        <title>Rahnella oryzae sp. nov., isolated from rice root.</title>
        <authorList>
            <person name="Zhang X.-X."/>
            <person name="Zhang J."/>
        </authorList>
    </citation>
    <scope>NUCLEOTIDE SEQUENCE [LARGE SCALE GENOMIC DNA]</scope>
    <source>
        <strain evidence="2 3">J11-6</strain>
    </source>
</reference>
<dbReference type="CDD" id="cd01038">
    <property type="entry name" value="Endonuclease_DUF559"/>
    <property type="match status" value="1"/>
</dbReference>
<protein>
    <recommendedName>
        <fullName evidence="1">DUF559 domain-containing protein</fullName>
    </recommendedName>
</protein>
<sequence>MKAVTVLSTARRLRSCMTEAEKALWLQLRDRRFTGFKFRRQCPIGPYFADFLCWQARLIIELDGGQHVEQVVYDRQRTRFLEQQGFTVIRFWNDEIFQNWEGVAQIILQHLQSRPSPQPSPRGRGGKGR</sequence>
<evidence type="ECO:0000313" key="3">
    <source>
        <dbReference type="Proteomes" id="UP000216021"/>
    </source>
</evidence>
<dbReference type="AlphaFoldDB" id="A0A1S8CQL0"/>
<evidence type="ECO:0000313" key="2">
    <source>
        <dbReference type="EMBL" id="OMQ25814.1"/>
    </source>
</evidence>
<organism evidence="2 3">
    <name type="scientific">Serratia oryzae</name>
    <dbReference type="NCBI Taxonomy" id="2034155"/>
    <lineage>
        <taxon>Bacteria</taxon>
        <taxon>Pseudomonadati</taxon>
        <taxon>Pseudomonadota</taxon>
        <taxon>Gammaproteobacteria</taxon>
        <taxon>Enterobacterales</taxon>
        <taxon>Yersiniaceae</taxon>
        <taxon>Serratia</taxon>
    </lineage>
</organism>
<dbReference type="InterPro" id="IPR007569">
    <property type="entry name" value="DUF559"/>
</dbReference>
<proteinExistence type="predicted"/>
<dbReference type="OrthoDB" id="9798754at2"/>
<dbReference type="PANTHER" id="PTHR38590">
    <property type="entry name" value="BLL0828 PROTEIN"/>
    <property type="match status" value="1"/>
</dbReference>
<dbReference type="PANTHER" id="PTHR38590:SF1">
    <property type="entry name" value="BLL0828 PROTEIN"/>
    <property type="match status" value="1"/>
</dbReference>